<dbReference type="HOGENOM" id="CLU_055978_2_0_5"/>
<reference evidence="2 3" key="2">
    <citation type="journal article" date="2010" name="J. Bacteriol.">
        <title>Complete genome sequence of Beijerinckia indica subsp. indica.</title>
        <authorList>
            <person name="Tamas I."/>
            <person name="Dedysh S.N."/>
            <person name="Liesack W."/>
            <person name="Stott M.B."/>
            <person name="Alam M."/>
            <person name="Murrell J.C."/>
            <person name="Dunfield P.F."/>
        </authorList>
    </citation>
    <scope>NUCLEOTIDE SEQUENCE [LARGE SCALE GENOMIC DNA]</scope>
    <source>
        <strain evidence="3">ATCC 9039 / DSM 1715 / NCIMB 8712</strain>
    </source>
</reference>
<dbReference type="OrthoDB" id="7165597at2"/>
<dbReference type="PANTHER" id="PTHR35562">
    <property type="entry name" value="DNA ENDONUCLEASE SMRA-RELATED"/>
    <property type="match status" value="1"/>
</dbReference>
<dbReference type="eggNOG" id="COG2840">
    <property type="taxonomic scope" value="Bacteria"/>
</dbReference>
<reference evidence="3" key="1">
    <citation type="submission" date="2008-03" db="EMBL/GenBank/DDBJ databases">
        <title>Complete sequence of chromosome of Beijerinckia indica subsp. indica ATCC 9039.</title>
        <authorList>
            <consortium name="US DOE Joint Genome Institute"/>
            <person name="Copeland A."/>
            <person name="Lucas S."/>
            <person name="Lapidus A."/>
            <person name="Glavina del Rio T."/>
            <person name="Dalin E."/>
            <person name="Tice H."/>
            <person name="Bruce D."/>
            <person name="Goodwin L."/>
            <person name="Pitluck S."/>
            <person name="LaButti K."/>
            <person name="Schmutz J."/>
            <person name="Larimer F."/>
            <person name="Land M."/>
            <person name="Hauser L."/>
            <person name="Kyrpides N."/>
            <person name="Mikhailova N."/>
            <person name="Dunfield P.F."/>
            <person name="Dedysh S.N."/>
            <person name="Liesack W."/>
            <person name="Saw J.H."/>
            <person name="Alam M."/>
            <person name="Chen Y."/>
            <person name="Murrell J.C."/>
            <person name="Richardson P."/>
        </authorList>
    </citation>
    <scope>NUCLEOTIDE SEQUENCE [LARGE SCALE GENOMIC DNA]</scope>
    <source>
        <strain evidence="3">ATCC 9039 / DSM 1715 / NCIMB 8712</strain>
    </source>
</reference>
<protein>
    <submittedName>
        <fullName evidence="2">Smr protein/MutS2</fullName>
    </submittedName>
</protein>
<evidence type="ECO:0000313" key="2">
    <source>
        <dbReference type="EMBL" id="ACB96674.1"/>
    </source>
</evidence>
<gene>
    <name evidence="2" type="ordered locus">Bind_3113</name>
</gene>
<dbReference type="RefSeq" id="WP_012386022.1">
    <property type="nucleotide sequence ID" value="NC_010581.1"/>
</dbReference>
<dbReference type="STRING" id="395963.Bind_3113"/>
<dbReference type="EMBL" id="CP001016">
    <property type="protein sequence ID" value="ACB96674.1"/>
    <property type="molecule type" value="Genomic_DNA"/>
</dbReference>
<dbReference type="KEGG" id="bid:Bind_3113"/>
<dbReference type="PROSITE" id="PS50828">
    <property type="entry name" value="SMR"/>
    <property type="match status" value="1"/>
</dbReference>
<dbReference type="InterPro" id="IPR036063">
    <property type="entry name" value="Smr_dom_sf"/>
</dbReference>
<dbReference type="InterPro" id="IPR002625">
    <property type="entry name" value="Smr_dom"/>
</dbReference>
<feature type="domain" description="Smr" evidence="1">
    <location>
        <begin position="95"/>
        <end position="194"/>
    </location>
</feature>
<dbReference type="SUPFAM" id="SSF160443">
    <property type="entry name" value="SMR domain-like"/>
    <property type="match status" value="1"/>
</dbReference>
<keyword evidence="3" id="KW-1185">Reference proteome</keyword>
<sequence length="211" mass="23206">MKHDPPRRRTRILSEAEIELWHQVARTVVPREGASLPALTIKQQNLEAEAIKPVLPQAATPVLPPRAPAPPALAPLDPKMRQKLARGRLTPERSIDLHGMFQQQAFVALQNFLVKAQREGIRLVLVVTGKGDGNKGEGKEAGRFGFSDSAREPGVLRRNVPLWLGGVELRPIVIGFEEAGRLHGGGGALYVRLRRVDRVPIMTTSRKKGAK</sequence>
<name>B2IC77_BEII9</name>
<organism evidence="2 3">
    <name type="scientific">Beijerinckia indica subsp. indica (strain ATCC 9039 / DSM 1715 / NCIMB 8712)</name>
    <dbReference type="NCBI Taxonomy" id="395963"/>
    <lineage>
        <taxon>Bacteria</taxon>
        <taxon>Pseudomonadati</taxon>
        <taxon>Pseudomonadota</taxon>
        <taxon>Alphaproteobacteria</taxon>
        <taxon>Hyphomicrobiales</taxon>
        <taxon>Beijerinckiaceae</taxon>
        <taxon>Beijerinckia</taxon>
    </lineage>
</organism>
<dbReference type="PANTHER" id="PTHR35562:SF2">
    <property type="entry name" value="DNA ENDONUCLEASE SMRA-RELATED"/>
    <property type="match status" value="1"/>
</dbReference>
<evidence type="ECO:0000313" key="3">
    <source>
        <dbReference type="Proteomes" id="UP000001695"/>
    </source>
</evidence>
<accession>B2IC77</accession>
<proteinExistence type="predicted"/>
<dbReference type="Proteomes" id="UP000001695">
    <property type="component" value="Chromosome"/>
</dbReference>
<dbReference type="Gene3D" id="3.30.1370.110">
    <property type="match status" value="1"/>
</dbReference>
<evidence type="ECO:0000259" key="1">
    <source>
        <dbReference type="PROSITE" id="PS50828"/>
    </source>
</evidence>
<dbReference type="Pfam" id="PF01713">
    <property type="entry name" value="Smr"/>
    <property type="match status" value="1"/>
</dbReference>
<dbReference type="AlphaFoldDB" id="B2IC77"/>